<feature type="DNA-binding region" description="H-T-H motif" evidence="4">
    <location>
        <begin position="125"/>
        <end position="144"/>
    </location>
</feature>
<feature type="compositionally biased region" description="Low complexity" evidence="5">
    <location>
        <begin position="88"/>
        <end position="103"/>
    </location>
</feature>
<dbReference type="EMBL" id="BMMW01000002">
    <property type="protein sequence ID" value="GGK49556.1"/>
    <property type="molecule type" value="Genomic_DNA"/>
</dbReference>
<organism evidence="7 8">
    <name type="scientific">Nocardia camponoti</name>
    <dbReference type="NCBI Taxonomy" id="1616106"/>
    <lineage>
        <taxon>Bacteria</taxon>
        <taxon>Bacillati</taxon>
        <taxon>Actinomycetota</taxon>
        <taxon>Actinomycetes</taxon>
        <taxon>Mycobacteriales</taxon>
        <taxon>Nocardiaceae</taxon>
        <taxon>Nocardia</taxon>
    </lineage>
</organism>
<evidence type="ECO:0000256" key="5">
    <source>
        <dbReference type="SAM" id="MobiDB-lite"/>
    </source>
</evidence>
<feature type="region of interest" description="Disordered" evidence="5">
    <location>
        <begin position="1"/>
        <end position="103"/>
    </location>
</feature>
<dbReference type="RefSeq" id="WP_229683867.1">
    <property type="nucleotide sequence ID" value="NZ_BMMW01000002.1"/>
</dbReference>
<dbReference type="Gene3D" id="1.10.357.10">
    <property type="entry name" value="Tetracycline Repressor, domain 2"/>
    <property type="match status" value="1"/>
</dbReference>
<accession>A0A917QGK9</accession>
<evidence type="ECO:0000256" key="2">
    <source>
        <dbReference type="ARBA" id="ARBA00023125"/>
    </source>
</evidence>
<comment type="caution">
    <text evidence="7">The sequence shown here is derived from an EMBL/GenBank/DDBJ whole genome shotgun (WGS) entry which is preliminary data.</text>
</comment>
<keyword evidence="3" id="KW-0804">Transcription</keyword>
<dbReference type="SUPFAM" id="SSF48498">
    <property type="entry name" value="Tetracyclin repressor-like, C-terminal domain"/>
    <property type="match status" value="1"/>
</dbReference>
<dbReference type="Pfam" id="PF02909">
    <property type="entry name" value="TetR_C_1"/>
    <property type="match status" value="1"/>
</dbReference>
<dbReference type="GO" id="GO:0003677">
    <property type="term" value="F:DNA binding"/>
    <property type="evidence" value="ECO:0007669"/>
    <property type="project" value="UniProtKB-UniRule"/>
</dbReference>
<feature type="domain" description="HTH tetR-type" evidence="6">
    <location>
        <begin position="104"/>
        <end position="162"/>
    </location>
</feature>
<proteinExistence type="predicted"/>
<evidence type="ECO:0000256" key="4">
    <source>
        <dbReference type="PROSITE-ProRule" id="PRU00335"/>
    </source>
</evidence>
<dbReference type="InterPro" id="IPR001647">
    <property type="entry name" value="HTH_TetR"/>
</dbReference>
<evidence type="ECO:0000256" key="1">
    <source>
        <dbReference type="ARBA" id="ARBA00023015"/>
    </source>
</evidence>
<evidence type="ECO:0000259" key="6">
    <source>
        <dbReference type="PROSITE" id="PS50977"/>
    </source>
</evidence>
<evidence type="ECO:0000313" key="8">
    <source>
        <dbReference type="Proteomes" id="UP000612956"/>
    </source>
</evidence>
<dbReference type="InterPro" id="IPR036271">
    <property type="entry name" value="Tet_transcr_reg_TetR-rel_C_sf"/>
</dbReference>
<feature type="compositionally biased region" description="Basic and acidic residues" evidence="5">
    <location>
        <begin position="1"/>
        <end position="11"/>
    </location>
</feature>
<dbReference type="GO" id="GO:0045892">
    <property type="term" value="P:negative regulation of DNA-templated transcription"/>
    <property type="evidence" value="ECO:0007669"/>
    <property type="project" value="InterPro"/>
</dbReference>
<dbReference type="PROSITE" id="PS50977">
    <property type="entry name" value="HTH_TETR_2"/>
    <property type="match status" value="1"/>
</dbReference>
<dbReference type="SUPFAM" id="SSF46689">
    <property type="entry name" value="Homeodomain-like"/>
    <property type="match status" value="1"/>
</dbReference>
<feature type="compositionally biased region" description="Low complexity" evidence="5">
    <location>
        <begin position="34"/>
        <end position="76"/>
    </location>
</feature>
<dbReference type="InterPro" id="IPR004111">
    <property type="entry name" value="Repressor_TetR_C"/>
</dbReference>
<gene>
    <name evidence="7" type="ORF">GCM10011591_21220</name>
</gene>
<reference evidence="7" key="2">
    <citation type="submission" date="2020-09" db="EMBL/GenBank/DDBJ databases">
        <authorList>
            <person name="Sun Q."/>
            <person name="Zhou Y."/>
        </authorList>
    </citation>
    <scope>NUCLEOTIDE SEQUENCE</scope>
    <source>
        <strain evidence="7">CGMCC 4.7278</strain>
    </source>
</reference>
<keyword evidence="8" id="KW-1185">Reference proteome</keyword>
<sequence length="313" mass="31783">MPEGTKSDAKKSGAAARTGVGKADAGQSGGKGAVGAKAGAGRAAATKSGAAKSAAADSSAKQSGAAAGQTSAAKSGAGKGGGGEAGDSKSGAPGADGKAGAKRGVTAEQIVEAGLALIDRGEKLSIRAVAEKLGISPSTVYARFPTRHHLEQAIVEYVLKPVPLGPLTDPGVEWTAAVIQFALALRDQLLAHPRVMMYMISGPLQGPVATTISEAMFTALARGGLRRQARAHGVYAVLVQVVGDVLLEAGETDGVPPLPPESDLVKKRRSRLAGIDRKRYPRTAAHVDEIAEWVSVDQFVWALRALLVGMTAG</sequence>
<name>A0A917QGK9_9NOCA</name>
<evidence type="ECO:0000313" key="7">
    <source>
        <dbReference type="EMBL" id="GGK49556.1"/>
    </source>
</evidence>
<keyword evidence="1" id="KW-0805">Transcription regulation</keyword>
<dbReference type="Proteomes" id="UP000612956">
    <property type="component" value="Unassembled WGS sequence"/>
</dbReference>
<reference evidence="7" key="1">
    <citation type="journal article" date="2014" name="Int. J. Syst. Evol. Microbiol.">
        <title>Complete genome sequence of Corynebacterium casei LMG S-19264T (=DSM 44701T), isolated from a smear-ripened cheese.</title>
        <authorList>
            <consortium name="US DOE Joint Genome Institute (JGI-PGF)"/>
            <person name="Walter F."/>
            <person name="Albersmeier A."/>
            <person name="Kalinowski J."/>
            <person name="Ruckert C."/>
        </authorList>
    </citation>
    <scope>NUCLEOTIDE SEQUENCE</scope>
    <source>
        <strain evidence="7">CGMCC 4.7278</strain>
    </source>
</reference>
<evidence type="ECO:0000256" key="3">
    <source>
        <dbReference type="ARBA" id="ARBA00023163"/>
    </source>
</evidence>
<protein>
    <recommendedName>
        <fullName evidence="6">HTH tetR-type domain-containing protein</fullName>
    </recommendedName>
</protein>
<dbReference type="AlphaFoldDB" id="A0A917QGK9"/>
<dbReference type="InterPro" id="IPR009057">
    <property type="entry name" value="Homeodomain-like_sf"/>
</dbReference>
<keyword evidence="2 4" id="KW-0238">DNA-binding</keyword>